<keyword evidence="2" id="KW-1185">Reference proteome</keyword>
<protein>
    <submittedName>
        <fullName evidence="1">Uncharacterized protein</fullName>
    </submittedName>
</protein>
<comment type="caution">
    <text evidence="1">The sequence shown here is derived from an EMBL/GenBank/DDBJ whole genome shotgun (WGS) entry which is preliminary data.</text>
</comment>
<evidence type="ECO:0000313" key="2">
    <source>
        <dbReference type="Proteomes" id="UP001600888"/>
    </source>
</evidence>
<name>A0ABR4FFX5_9PEZI</name>
<dbReference type="EMBL" id="JBAWTH010000001">
    <property type="protein sequence ID" value="KAL2293589.1"/>
    <property type="molecule type" value="Genomic_DNA"/>
</dbReference>
<accession>A0ABR4FFX5</accession>
<dbReference type="Proteomes" id="UP001600888">
    <property type="component" value="Unassembled WGS sequence"/>
</dbReference>
<proteinExistence type="predicted"/>
<gene>
    <name evidence="1" type="ORF">FJTKL_05452</name>
</gene>
<reference evidence="1 2" key="1">
    <citation type="submission" date="2024-03" db="EMBL/GenBank/DDBJ databases">
        <title>A high-quality draft genome sequence of Diaporthe vaccinii, a causative agent of upright dieback and viscid rot disease in cranberry plants.</title>
        <authorList>
            <person name="Sarrasin M."/>
            <person name="Lang B.F."/>
            <person name="Burger G."/>
        </authorList>
    </citation>
    <scope>NUCLEOTIDE SEQUENCE [LARGE SCALE GENOMIC DNA]</scope>
    <source>
        <strain evidence="1 2">IS7</strain>
    </source>
</reference>
<organism evidence="1 2">
    <name type="scientific">Diaporthe vaccinii</name>
    <dbReference type="NCBI Taxonomy" id="105482"/>
    <lineage>
        <taxon>Eukaryota</taxon>
        <taxon>Fungi</taxon>
        <taxon>Dikarya</taxon>
        <taxon>Ascomycota</taxon>
        <taxon>Pezizomycotina</taxon>
        <taxon>Sordariomycetes</taxon>
        <taxon>Sordariomycetidae</taxon>
        <taxon>Diaporthales</taxon>
        <taxon>Diaporthaceae</taxon>
        <taxon>Diaporthe</taxon>
        <taxon>Diaporthe eres species complex</taxon>
    </lineage>
</organism>
<evidence type="ECO:0000313" key="1">
    <source>
        <dbReference type="EMBL" id="KAL2293589.1"/>
    </source>
</evidence>
<sequence>MFRQYHPDLELCRSTTKSHNKRILCKSFFAFVSSPSSYRRLDIVKQPRGTWEDMECASIRRPSSQTRF</sequence>